<evidence type="ECO:0000313" key="7">
    <source>
        <dbReference type="EMBL" id="GAV48445.1"/>
    </source>
</evidence>
<evidence type="ECO:0000256" key="3">
    <source>
        <dbReference type="ARBA" id="ARBA00022989"/>
    </source>
</evidence>
<dbReference type="OMA" id="WLLPWTH"/>
<dbReference type="PANTHER" id="PTHR23241">
    <property type="entry name" value="LATE EMBRYOGENESIS ABUNDANT PLANTS LEA-RELATED"/>
    <property type="match status" value="1"/>
</dbReference>
<accession>A0A1Q2ZYC7</accession>
<evidence type="ECO:0000256" key="4">
    <source>
        <dbReference type="ARBA" id="ARBA00023136"/>
    </source>
</evidence>
<gene>
    <name evidence="7" type="ORF">ZYGR_0I07420</name>
</gene>
<feature type="domain" description="TMEM205-like" evidence="6">
    <location>
        <begin position="19"/>
        <end position="106"/>
    </location>
</feature>
<proteinExistence type="predicted"/>
<dbReference type="Proteomes" id="UP000187013">
    <property type="component" value="Unassembled WGS sequence"/>
</dbReference>
<feature type="transmembrane region" description="Helical" evidence="5">
    <location>
        <begin position="76"/>
        <end position="95"/>
    </location>
</feature>
<feature type="transmembrane region" description="Helical" evidence="5">
    <location>
        <begin position="134"/>
        <end position="153"/>
    </location>
</feature>
<dbReference type="GO" id="GO:0016020">
    <property type="term" value="C:membrane"/>
    <property type="evidence" value="ECO:0007669"/>
    <property type="project" value="UniProtKB-SubCell"/>
</dbReference>
<dbReference type="eggNOG" id="ENOG502S0PF">
    <property type="taxonomic scope" value="Eukaryota"/>
</dbReference>
<dbReference type="Pfam" id="PF13664">
    <property type="entry name" value="DUF4149"/>
    <property type="match status" value="1"/>
</dbReference>
<comment type="subcellular location">
    <subcellularLocation>
        <location evidence="1">Membrane</location>
    </subcellularLocation>
</comment>
<evidence type="ECO:0000313" key="8">
    <source>
        <dbReference type="Proteomes" id="UP000187013"/>
    </source>
</evidence>
<evidence type="ECO:0000256" key="2">
    <source>
        <dbReference type="ARBA" id="ARBA00022692"/>
    </source>
</evidence>
<keyword evidence="2 5" id="KW-0812">Transmembrane</keyword>
<dbReference type="PANTHER" id="PTHR23241:SF102">
    <property type="entry name" value="LD23009P"/>
    <property type="match status" value="1"/>
</dbReference>
<sequence>MYKRNSDSPVQKLTRDVRFGGTTFYSYVAAPIAFKALDRESFSVLQNKVFPKFFLMESFSPWILALTAPFKLSTAPMALLTSASVCGLANLFWLLPWTRRVKEERKSLSSRLDGDELERYDAPLRKEFGKSHGLSLLFNMGNAVCMLSYGVYLCRGLLRYAPK</sequence>
<name>A0A1Q2ZYC7_ZYGRO</name>
<evidence type="ECO:0000256" key="1">
    <source>
        <dbReference type="ARBA" id="ARBA00004370"/>
    </source>
</evidence>
<keyword evidence="4 5" id="KW-0472">Membrane</keyword>
<reference evidence="7 8" key="1">
    <citation type="submission" date="2016-08" db="EMBL/GenBank/DDBJ databases">
        <title>Draft genome sequence of allopolyploid Zygosaccharomyces rouxii.</title>
        <authorList>
            <person name="Watanabe J."/>
            <person name="Uehara K."/>
            <person name="Mogi Y."/>
            <person name="Tsukioka Y."/>
        </authorList>
    </citation>
    <scope>NUCLEOTIDE SEQUENCE [LARGE SCALE GENOMIC DNA]</scope>
    <source>
        <strain evidence="7 8">NBRC 110957</strain>
    </source>
</reference>
<evidence type="ECO:0000259" key="6">
    <source>
        <dbReference type="Pfam" id="PF13664"/>
    </source>
</evidence>
<dbReference type="OrthoDB" id="1641132at2759"/>
<dbReference type="InterPro" id="IPR053009">
    <property type="entry name" value="Xanthocillin_Biosynth-Assoc"/>
</dbReference>
<protein>
    <recommendedName>
        <fullName evidence="6">TMEM205-like domain-containing protein</fullName>
    </recommendedName>
</protein>
<comment type="caution">
    <text evidence="7">The sequence shown here is derived from an EMBL/GenBank/DDBJ whole genome shotgun (WGS) entry which is preliminary data.</text>
</comment>
<evidence type="ECO:0000256" key="5">
    <source>
        <dbReference type="SAM" id="Phobius"/>
    </source>
</evidence>
<organism evidence="7 8">
    <name type="scientific">Zygosaccharomyces rouxii</name>
    <dbReference type="NCBI Taxonomy" id="4956"/>
    <lineage>
        <taxon>Eukaryota</taxon>
        <taxon>Fungi</taxon>
        <taxon>Dikarya</taxon>
        <taxon>Ascomycota</taxon>
        <taxon>Saccharomycotina</taxon>
        <taxon>Saccharomycetes</taxon>
        <taxon>Saccharomycetales</taxon>
        <taxon>Saccharomycetaceae</taxon>
        <taxon>Zygosaccharomyces</taxon>
    </lineage>
</organism>
<dbReference type="EMBL" id="BDGX01000009">
    <property type="protein sequence ID" value="GAV48445.1"/>
    <property type="molecule type" value="Genomic_DNA"/>
</dbReference>
<keyword evidence="3 5" id="KW-1133">Transmembrane helix</keyword>
<dbReference type="InterPro" id="IPR025423">
    <property type="entry name" value="TMEM205-like"/>
</dbReference>
<feature type="transmembrane region" description="Helical" evidence="5">
    <location>
        <begin position="20"/>
        <end position="37"/>
    </location>
</feature>
<dbReference type="AlphaFoldDB" id="A0A1Q2ZYC7"/>